<name>A0AAW1DD14_9HEMI</name>
<organism evidence="2 3">
    <name type="scientific">Rhynocoris fuscipes</name>
    <dbReference type="NCBI Taxonomy" id="488301"/>
    <lineage>
        <taxon>Eukaryota</taxon>
        <taxon>Metazoa</taxon>
        <taxon>Ecdysozoa</taxon>
        <taxon>Arthropoda</taxon>
        <taxon>Hexapoda</taxon>
        <taxon>Insecta</taxon>
        <taxon>Pterygota</taxon>
        <taxon>Neoptera</taxon>
        <taxon>Paraneoptera</taxon>
        <taxon>Hemiptera</taxon>
        <taxon>Heteroptera</taxon>
        <taxon>Panheteroptera</taxon>
        <taxon>Cimicomorpha</taxon>
        <taxon>Reduviidae</taxon>
        <taxon>Harpactorinae</taxon>
        <taxon>Harpactorini</taxon>
        <taxon>Rhynocoris</taxon>
    </lineage>
</organism>
<feature type="signal peptide" evidence="1">
    <location>
        <begin position="1"/>
        <end position="22"/>
    </location>
</feature>
<dbReference type="AlphaFoldDB" id="A0AAW1DD14"/>
<comment type="caution">
    <text evidence="2">The sequence shown here is derived from an EMBL/GenBank/DDBJ whole genome shotgun (WGS) entry which is preliminary data.</text>
</comment>
<protein>
    <submittedName>
        <fullName evidence="2">Uncharacterized protein</fullName>
    </submittedName>
</protein>
<feature type="chain" id="PRO_5043351339" evidence="1">
    <location>
        <begin position="23"/>
        <end position="232"/>
    </location>
</feature>
<dbReference type="EMBL" id="JAPXFL010000005">
    <property type="protein sequence ID" value="KAK9506907.1"/>
    <property type="molecule type" value="Genomic_DNA"/>
</dbReference>
<proteinExistence type="predicted"/>
<evidence type="ECO:0000256" key="1">
    <source>
        <dbReference type="SAM" id="SignalP"/>
    </source>
</evidence>
<dbReference type="Pfam" id="PF16984">
    <property type="entry name" value="Grp7_allergen"/>
    <property type="match status" value="1"/>
</dbReference>
<evidence type="ECO:0000313" key="3">
    <source>
        <dbReference type="Proteomes" id="UP001461498"/>
    </source>
</evidence>
<dbReference type="InterPro" id="IPR020234">
    <property type="entry name" value="Mite_allergen_group-7"/>
</dbReference>
<keyword evidence="1" id="KW-0732">Signal</keyword>
<evidence type="ECO:0000313" key="2">
    <source>
        <dbReference type="EMBL" id="KAK9506907.1"/>
    </source>
</evidence>
<keyword evidence="3" id="KW-1185">Reference proteome</keyword>
<gene>
    <name evidence="2" type="ORF">O3M35_008756</name>
</gene>
<dbReference type="InterPro" id="IPR038602">
    <property type="entry name" value="Mite_allergen_7_sf"/>
</dbReference>
<sequence length="232" mass="26476">MRCYCFVIFIVNCLITSDSLSANKIQEYQIKTNNIYSEENSFADFVTDLVLKELSIYLEAKNETTITIPAMKTNYGEIIFTTSDGTFKNPVTIERCGESNFKRNNSKVIISFDVGFTLMNINFNKYTVSLSDLIQDSGSININVGKNSLFLEITVNFMPHCTISLTRVDMKEFSDITVDMTGLSIFDYLADYIVSWVLESYKTSFTDIIEVVIKNKLEEELTHTSICKFKLN</sequence>
<accession>A0AAW1DD14</accession>
<dbReference type="Gene3D" id="3.15.10.50">
    <property type="match status" value="1"/>
</dbReference>
<dbReference type="Proteomes" id="UP001461498">
    <property type="component" value="Unassembled WGS sequence"/>
</dbReference>
<reference evidence="2 3" key="1">
    <citation type="submission" date="2022-12" db="EMBL/GenBank/DDBJ databases">
        <title>Chromosome-level genome assembly of true bugs.</title>
        <authorList>
            <person name="Ma L."/>
            <person name="Li H."/>
        </authorList>
    </citation>
    <scope>NUCLEOTIDE SEQUENCE [LARGE SCALE GENOMIC DNA]</scope>
    <source>
        <strain evidence="2">Lab_2022b</strain>
    </source>
</reference>